<feature type="signal peptide" evidence="1">
    <location>
        <begin position="1"/>
        <end position="33"/>
    </location>
</feature>
<keyword evidence="1" id="KW-0732">Signal</keyword>
<keyword evidence="3" id="KW-1185">Reference proteome</keyword>
<evidence type="ECO:0000313" key="3">
    <source>
        <dbReference type="Proteomes" id="UP001246372"/>
    </source>
</evidence>
<protein>
    <recommendedName>
        <fullName evidence="4">Solute-binding protein family 3/N-terminal domain-containing protein</fullName>
    </recommendedName>
</protein>
<evidence type="ECO:0008006" key="4">
    <source>
        <dbReference type="Google" id="ProtNLM"/>
    </source>
</evidence>
<reference evidence="2" key="1">
    <citation type="submission" date="2023-09" db="EMBL/GenBank/DDBJ databases">
        <title>Paucibacter sp. APW11 Genome sequencing and assembly.</title>
        <authorList>
            <person name="Kim I."/>
        </authorList>
    </citation>
    <scope>NUCLEOTIDE SEQUENCE</scope>
    <source>
        <strain evidence="2">APW11</strain>
    </source>
</reference>
<accession>A0ABU3PCW0</accession>
<dbReference type="SUPFAM" id="SSF53850">
    <property type="entry name" value="Periplasmic binding protein-like II"/>
    <property type="match status" value="1"/>
</dbReference>
<organism evidence="2 3">
    <name type="scientific">Roseateles aquae</name>
    <dbReference type="NCBI Taxonomy" id="3077235"/>
    <lineage>
        <taxon>Bacteria</taxon>
        <taxon>Pseudomonadati</taxon>
        <taxon>Pseudomonadota</taxon>
        <taxon>Betaproteobacteria</taxon>
        <taxon>Burkholderiales</taxon>
        <taxon>Sphaerotilaceae</taxon>
        <taxon>Roseateles</taxon>
    </lineage>
</organism>
<feature type="chain" id="PRO_5046707755" description="Solute-binding protein family 3/N-terminal domain-containing protein" evidence="1">
    <location>
        <begin position="34"/>
        <end position="298"/>
    </location>
</feature>
<evidence type="ECO:0000256" key="1">
    <source>
        <dbReference type="SAM" id="SignalP"/>
    </source>
</evidence>
<dbReference type="Proteomes" id="UP001246372">
    <property type="component" value="Unassembled WGS sequence"/>
</dbReference>
<sequence>MADPPSATRWRAGRRHCLALPAAAWLAGASAWASGAASSGQAARVIRLPYHSRFDDPQRRYVSRVIELAMKQAGVAARVEPVHMEIAQKRSLAELARGRDLFDLLWTVTDAEREASGLMGWRMLVVRQRELAQWQEVRTLDDLRRKTAGQGIDWPDTQILRANGLKVETGSGPDVLYRMLAGRRFDYFPRSILEIDAELTSQLASPRQEPVALVPDLLLHYPAAAYLFVSPSQPALAAELERGLDAAVRNGSLQRLHAEFYGAQLRAHLTSKRRVIQLSNPLLPAKTPVGRRELWVEP</sequence>
<gene>
    <name evidence="2" type="ORF">RQP53_12945</name>
</gene>
<evidence type="ECO:0000313" key="2">
    <source>
        <dbReference type="EMBL" id="MDT9000177.1"/>
    </source>
</evidence>
<comment type="caution">
    <text evidence="2">The sequence shown here is derived from an EMBL/GenBank/DDBJ whole genome shotgun (WGS) entry which is preliminary data.</text>
</comment>
<dbReference type="RefSeq" id="WP_315650729.1">
    <property type="nucleotide sequence ID" value="NZ_JAVXZY010000004.1"/>
</dbReference>
<name>A0ABU3PCW0_9BURK</name>
<dbReference type="EMBL" id="JAVXZY010000004">
    <property type="protein sequence ID" value="MDT9000177.1"/>
    <property type="molecule type" value="Genomic_DNA"/>
</dbReference>
<proteinExistence type="predicted"/>